<comment type="domain">
    <text evidence="6">The nitrogen atoms of the two glycine residues in the GGXR motif define the oxyanion hole, and stabilize the oxyanion that forms during the nucleophilic attack by the catalytic serine during substrate cleavage.</text>
</comment>
<dbReference type="Pfam" id="PF01734">
    <property type="entry name" value="Patatin"/>
    <property type="match status" value="1"/>
</dbReference>
<evidence type="ECO:0000259" key="7">
    <source>
        <dbReference type="PROSITE" id="PS51635"/>
    </source>
</evidence>
<proteinExistence type="inferred from homology"/>
<dbReference type="AlphaFoldDB" id="A0AAN8UKD0"/>
<dbReference type="GO" id="GO:0016042">
    <property type="term" value="P:lipid catabolic process"/>
    <property type="evidence" value="ECO:0007669"/>
    <property type="project" value="UniProtKB-KW"/>
</dbReference>
<sequence length="437" mass="47071">MAQTMTPLTSSPLSLSDSDFNNGLTYQIYSLLESKFLFGNDSPKQLSECHPLENLISATTDVAGKVRILSIDSSASTDGILAAKSLSLLQSSLRAKSNNRNAQIADYFDVVAGSGIGGVLAALLFTRGRNGCPIFSAEDSLNFLIQNRRSLLKSSGKGLFGRFSRSSKKAEKIIRQVFGEMTIKDTVKSVLIPCYDLKTRAPFVFSRADAVETDGYDFKMSDVCIATLACPVRNGPVHMVSVDKRTEILAVGGEVAMSNPTATAITHVLNNKQEFPFCNSVDDLLVVSLGNGESHFGGTRDDSNPMSPTAFIKIAGGGASDMVDQAVSITFGQHRTDNYVRIQGYGIEAQKSRMEKDIIGMADMMLGEKSVESVLFGGKKLSGITNYGKLEKFGEELIKEEERRKTSILPNVVLKAATPSPRTSSATTLSLSTASSY</sequence>
<dbReference type="InterPro" id="IPR002641">
    <property type="entry name" value="PNPLA_dom"/>
</dbReference>
<dbReference type="GO" id="GO:0016787">
    <property type="term" value="F:hydrolase activity"/>
    <property type="evidence" value="ECO:0007669"/>
    <property type="project" value="UniProtKB-KW"/>
</dbReference>
<dbReference type="EC" id="3.1.1.-" evidence="6"/>
<dbReference type="PROSITE" id="PS51635">
    <property type="entry name" value="PNPLA"/>
    <property type="match status" value="1"/>
</dbReference>
<accession>A0AAN8UKD0</accession>
<keyword evidence="3 6" id="KW-0442">Lipid degradation</keyword>
<dbReference type="Gene3D" id="3.40.1090.10">
    <property type="entry name" value="Cytosolic phospholipase A2 catalytic domain"/>
    <property type="match status" value="1"/>
</dbReference>
<keyword evidence="4 6" id="KW-0443">Lipid metabolism</keyword>
<evidence type="ECO:0000256" key="3">
    <source>
        <dbReference type="ARBA" id="ARBA00022963"/>
    </source>
</evidence>
<dbReference type="Proteomes" id="UP001370490">
    <property type="component" value="Unassembled WGS sequence"/>
</dbReference>
<reference evidence="8 9" key="1">
    <citation type="submission" date="2023-12" db="EMBL/GenBank/DDBJ databases">
        <title>A high-quality genome assembly for Dillenia turbinata (Dilleniales).</title>
        <authorList>
            <person name="Chanderbali A."/>
        </authorList>
    </citation>
    <scope>NUCLEOTIDE SEQUENCE [LARGE SCALE GENOMIC DNA]</scope>
    <source>
        <strain evidence="8">LSX21</strain>
        <tissue evidence="8">Leaf</tissue>
    </source>
</reference>
<evidence type="ECO:0000313" key="8">
    <source>
        <dbReference type="EMBL" id="KAK6917095.1"/>
    </source>
</evidence>
<comment type="similarity">
    <text evidence="1 6">Belongs to the patatin family.</text>
</comment>
<dbReference type="EMBL" id="JBAMMX010000023">
    <property type="protein sequence ID" value="KAK6917095.1"/>
    <property type="molecule type" value="Genomic_DNA"/>
</dbReference>
<evidence type="ECO:0000256" key="4">
    <source>
        <dbReference type="ARBA" id="ARBA00023098"/>
    </source>
</evidence>
<evidence type="ECO:0000256" key="6">
    <source>
        <dbReference type="RuleBase" id="RU361262"/>
    </source>
</evidence>
<dbReference type="PANTHER" id="PTHR32241">
    <property type="entry name" value="PATATIN-LIKE PROTEIN 6"/>
    <property type="match status" value="1"/>
</dbReference>
<gene>
    <name evidence="8" type="ORF">RJ641_017846</name>
</gene>
<organism evidence="8 9">
    <name type="scientific">Dillenia turbinata</name>
    <dbReference type="NCBI Taxonomy" id="194707"/>
    <lineage>
        <taxon>Eukaryota</taxon>
        <taxon>Viridiplantae</taxon>
        <taxon>Streptophyta</taxon>
        <taxon>Embryophyta</taxon>
        <taxon>Tracheophyta</taxon>
        <taxon>Spermatophyta</taxon>
        <taxon>Magnoliopsida</taxon>
        <taxon>eudicotyledons</taxon>
        <taxon>Gunneridae</taxon>
        <taxon>Pentapetalae</taxon>
        <taxon>Dilleniales</taxon>
        <taxon>Dilleniaceae</taxon>
        <taxon>Dillenia</taxon>
    </lineage>
</organism>
<keyword evidence="2 6" id="KW-0378">Hydrolase</keyword>
<feature type="domain" description="PNPLA" evidence="7">
    <location>
        <begin position="70"/>
        <end position="265"/>
    </location>
</feature>
<evidence type="ECO:0000256" key="1">
    <source>
        <dbReference type="ARBA" id="ARBA00010240"/>
    </source>
</evidence>
<protein>
    <recommendedName>
        <fullName evidence="6">Patatin</fullName>
        <ecNumber evidence="6">3.1.1.-</ecNumber>
    </recommendedName>
</protein>
<dbReference type="InterPro" id="IPR016035">
    <property type="entry name" value="Acyl_Trfase/lysoPLipase"/>
</dbReference>
<evidence type="ECO:0000256" key="5">
    <source>
        <dbReference type="PROSITE-ProRule" id="PRU01161"/>
    </source>
</evidence>
<evidence type="ECO:0000256" key="2">
    <source>
        <dbReference type="ARBA" id="ARBA00022801"/>
    </source>
</evidence>
<dbReference type="PANTHER" id="PTHR32241:SF12">
    <property type="entry name" value="OS03G0784100 PROTEIN"/>
    <property type="match status" value="1"/>
</dbReference>
<dbReference type="SUPFAM" id="SSF52151">
    <property type="entry name" value="FabD/lysophospholipase-like"/>
    <property type="match status" value="1"/>
</dbReference>
<comment type="caution">
    <text evidence="5">Lacks conserved residue(s) required for the propagation of feature annotation.</text>
</comment>
<name>A0AAN8UKD0_9MAGN</name>
<comment type="caution">
    <text evidence="8">The sequence shown here is derived from an EMBL/GenBank/DDBJ whole genome shotgun (WGS) entry which is preliminary data.</text>
</comment>
<evidence type="ECO:0000313" key="9">
    <source>
        <dbReference type="Proteomes" id="UP001370490"/>
    </source>
</evidence>
<comment type="function">
    <text evidence="6">Lipolytic acyl hydrolase (LAH).</text>
</comment>
<keyword evidence="9" id="KW-1185">Reference proteome</keyword>